<proteinExistence type="predicted"/>
<dbReference type="PANTHER" id="PTHR33434">
    <property type="entry name" value="DEGV DOMAIN-CONTAINING PROTEIN DR_1986-RELATED"/>
    <property type="match status" value="1"/>
</dbReference>
<dbReference type="GO" id="GO:0008289">
    <property type="term" value="F:lipid binding"/>
    <property type="evidence" value="ECO:0007669"/>
    <property type="project" value="UniProtKB-KW"/>
</dbReference>
<dbReference type="PANTHER" id="PTHR33434:SF2">
    <property type="entry name" value="FATTY ACID-BINDING PROTEIN TM_1468"/>
    <property type="match status" value="1"/>
</dbReference>
<dbReference type="NCBIfam" id="TIGR00762">
    <property type="entry name" value="DegV"/>
    <property type="match status" value="1"/>
</dbReference>
<dbReference type="InterPro" id="IPR043168">
    <property type="entry name" value="DegV_C"/>
</dbReference>
<evidence type="ECO:0000256" key="1">
    <source>
        <dbReference type="ARBA" id="ARBA00023121"/>
    </source>
</evidence>
<dbReference type="Gene3D" id="3.30.1180.10">
    <property type="match status" value="1"/>
</dbReference>
<dbReference type="EMBL" id="JAAKDE010000012">
    <property type="protein sequence ID" value="MBA2133115.1"/>
    <property type="molecule type" value="Genomic_DNA"/>
</dbReference>
<protein>
    <submittedName>
        <fullName evidence="2">DegV family protein</fullName>
    </submittedName>
</protein>
<reference evidence="2" key="1">
    <citation type="submission" date="2020-06" db="EMBL/GenBank/DDBJ databases">
        <title>Novel chitinolytic bacterium.</title>
        <authorList>
            <person name="Ungkulpasvich U."/>
            <person name="Kosugi A."/>
            <person name="Uke A."/>
        </authorList>
    </citation>
    <scope>NUCLEOTIDE SEQUENCE</scope>
    <source>
        <strain evidence="2">UUS1-1</strain>
    </source>
</reference>
<keyword evidence="1" id="KW-0446">Lipid-binding</keyword>
<dbReference type="AlphaFoldDB" id="A0A8J6LIK4"/>
<dbReference type="PROSITE" id="PS51482">
    <property type="entry name" value="DEGV"/>
    <property type="match status" value="1"/>
</dbReference>
<dbReference type="InterPro" id="IPR003797">
    <property type="entry name" value="DegV"/>
</dbReference>
<sequence length="284" mass="31149">MNKVKILTDTACDLTMDFLATEGIGVVPMTINFPDRSYRDGFDLGREEFYRLLTSSAKLPTTAQPTPGDFLQVMQEAVAAGQEIVVITISSALSGTYESALMAREQIDQKERIAVFDSRTASLGQGLLVLKAQEMAAAGKGKNEIIKELTGMRSRLFSVFTLDTLEYLQKGGRISRVQAMMGDVLNIKPILEVNKEGRIVPREKARGRRRAIKRLLEIMAADGRELYNQLIAIGHSRCAEEAEALAAEIKTLYNAKEIRIGEISSTVGTHTGPGCIAVFFQGES</sequence>
<name>A0A8J6LIK4_9FIRM</name>
<organism evidence="2 3">
    <name type="scientific">Capillibacterium thermochitinicola</name>
    <dbReference type="NCBI Taxonomy" id="2699427"/>
    <lineage>
        <taxon>Bacteria</taxon>
        <taxon>Bacillati</taxon>
        <taxon>Bacillota</taxon>
        <taxon>Capillibacterium</taxon>
    </lineage>
</organism>
<keyword evidence="3" id="KW-1185">Reference proteome</keyword>
<evidence type="ECO:0000313" key="3">
    <source>
        <dbReference type="Proteomes" id="UP000657177"/>
    </source>
</evidence>
<evidence type="ECO:0000313" key="2">
    <source>
        <dbReference type="EMBL" id="MBA2133115.1"/>
    </source>
</evidence>
<dbReference type="Gene3D" id="3.40.50.10170">
    <property type="match status" value="1"/>
</dbReference>
<dbReference type="Pfam" id="PF02645">
    <property type="entry name" value="DegV"/>
    <property type="match status" value="1"/>
</dbReference>
<dbReference type="InterPro" id="IPR050270">
    <property type="entry name" value="DegV_domain_contain"/>
</dbReference>
<accession>A0A8J6LIK4</accession>
<comment type="caution">
    <text evidence="2">The sequence shown here is derived from an EMBL/GenBank/DDBJ whole genome shotgun (WGS) entry which is preliminary data.</text>
</comment>
<dbReference type="SUPFAM" id="SSF82549">
    <property type="entry name" value="DAK1/DegV-like"/>
    <property type="match status" value="1"/>
</dbReference>
<gene>
    <name evidence="2" type="ORF">G5B42_06110</name>
</gene>
<dbReference type="RefSeq" id="WP_181339570.1">
    <property type="nucleotide sequence ID" value="NZ_JAAKDE010000012.1"/>
</dbReference>
<dbReference type="Proteomes" id="UP000657177">
    <property type="component" value="Unassembled WGS sequence"/>
</dbReference>